<evidence type="ECO:0000313" key="3">
    <source>
        <dbReference type="EMBL" id="MST85801.1"/>
    </source>
</evidence>
<dbReference type="InterPro" id="IPR004629">
    <property type="entry name" value="WecG_TagA_CpsF"/>
</dbReference>
<organism evidence="3 4">
    <name type="scientific">Hallella mizrahii</name>
    <dbReference type="NCBI Taxonomy" id="2606637"/>
    <lineage>
        <taxon>Bacteria</taxon>
        <taxon>Pseudomonadati</taxon>
        <taxon>Bacteroidota</taxon>
        <taxon>Bacteroidia</taxon>
        <taxon>Bacteroidales</taxon>
        <taxon>Prevotellaceae</taxon>
        <taxon>Hallella</taxon>
    </lineage>
</organism>
<dbReference type="SUPFAM" id="SSF53822">
    <property type="entry name" value="Periplasmic binding protein-like I"/>
    <property type="match status" value="1"/>
</dbReference>
<dbReference type="Pfam" id="PF03808">
    <property type="entry name" value="Glyco_tran_WecG"/>
    <property type="match status" value="1"/>
</dbReference>
<evidence type="ECO:0000256" key="1">
    <source>
        <dbReference type="ARBA" id="ARBA00022676"/>
    </source>
</evidence>
<sequence>MSPLIDKILSTDKQSVEQILKGGEGIFTFLNPVSYLDALKHKELFSSFDGIFADGGLLVKAIKIAYGATVKRRSFDMTSLAPIVFSYAAKTGKSVAIVATKQEMVEKAVANLEKSFKGLNICYYRNGYFKGEQEMDDEAKKIVSLHPDILIVGMGIIKQEQFLLKVRDAGYQGIGFTCGGFIHQTAQDKAEYYPDWVDKHGLRFVYRMYKEPHTRKRYVKAAFVFPVRFMFEKLTGK</sequence>
<proteinExistence type="predicted"/>
<dbReference type="InterPro" id="IPR028082">
    <property type="entry name" value="Peripla_BP_I"/>
</dbReference>
<dbReference type="AlphaFoldDB" id="A0A7K0KIQ2"/>
<comment type="caution">
    <text evidence="3">The sequence shown here is derived from an EMBL/GenBank/DDBJ whole genome shotgun (WGS) entry which is preliminary data.</text>
</comment>
<protein>
    <submittedName>
        <fullName evidence="3">WecB/TagA/CpsF family glycosyltransferase</fullName>
    </submittedName>
</protein>
<dbReference type="Gene3D" id="3.40.50.2300">
    <property type="match status" value="1"/>
</dbReference>
<dbReference type="GO" id="GO:0016758">
    <property type="term" value="F:hexosyltransferase activity"/>
    <property type="evidence" value="ECO:0007669"/>
    <property type="project" value="TreeGrafter"/>
</dbReference>
<dbReference type="CDD" id="cd06533">
    <property type="entry name" value="Glyco_transf_WecG_TagA"/>
    <property type="match status" value="1"/>
</dbReference>
<name>A0A7K0KIQ2_9BACT</name>
<dbReference type="Proteomes" id="UP000438914">
    <property type="component" value="Unassembled WGS sequence"/>
</dbReference>
<accession>A0A7K0KIQ2</accession>
<evidence type="ECO:0000313" key="4">
    <source>
        <dbReference type="Proteomes" id="UP000438914"/>
    </source>
</evidence>
<reference evidence="3 4" key="1">
    <citation type="submission" date="2019-08" db="EMBL/GenBank/DDBJ databases">
        <title>In-depth cultivation of the pig gut microbiome towards novel bacterial diversity and tailored functional studies.</title>
        <authorList>
            <person name="Wylensek D."/>
            <person name="Hitch T.C.A."/>
            <person name="Clavel T."/>
        </authorList>
    </citation>
    <scope>NUCLEOTIDE SEQUENCE [LARGE SCALE GENOMIC DNA]</scope>
    <source>
        <strain evidence="3 4">LKV-178-WT-2A</strain>
    </source>
</reference>
<keyword evidence="2 3" id="KW-0808">Transferase</keyword>
<dbReference type="EMBL" id="VUNG01000053">
    <property type="protein sequence ID" value="MST85801.1"/>
    <property type="molecule type" value="Genomic_DNA"/>
</dbReference>
<dbReference type="RefSeq" id="WP_154535401.1">
    <property type="nucleotide sequence ID" value="NZ_VUNG01000053.1"/>
</dbReference>
<evidence type="ECO:0000256" key="2">
    <source>
        <dbReference type="ARBA" id="ARBA00022679"/>
    </source>
</evidence>
<keyword evidence="4" id="KW-1185">Reference proteome</keyword>
<dbReference type="PANTHER" id="PTHR34136">
    <property type="match status" value="1"/>
</dbReference>
<dbReference type="PANTHER" id="PTHR34136:SF1">
    <property type="entry name" value="UDP-N-ACETYL-D-MANNOSAMINURONIC ACID TRANSFERASE"/>
    <property type="match status" value="1"/>
</dbReference>
<keyword evidence="1" id="KW-0328">Glycosyltransferase</keyword>
<gene>
    <name evidence="3" type="ORF">FYJ73_14190</name>
</gene>